<organism evidence="1 2">
    <name type="scientific">Sutcliffiella horikoshii</name>
    <dbReference type="NCBI Taxonomy" id="79883"/>
    <lineage>
        <taxon>Bacteria</taxon>
        <taxon>Bacillati</taxon>
        <taxon>Bacillota</taxon>
        <taxon>Bacilli</taxon>
        <taxon>Bacillales</taxon>
        <taxon>Bacillaceae</taxon>
        <taxon>Sutcliffiella</taxon>
    </lineage>
</organism>
<sequence length="91" mass="10776">MKINKQQLYDIITAKDQSAFELFYDQYEVFLYQTVRCQVSTTEEAERILEDTLKSLWNDPSLLNTFKESRLSLLLAKIIYSILFNPLEKMS</sequence>
<dbReference type="SUPFAM" id="SSF88946">
    <property type="entry name" value="Sigma2 domain of RNA polymerase sigma factors"/>
    <property type="match status" value="1"/>
</dbReference>
<dbReference type="GO" id="GO:0003700">
    <property type="term" value="F:DNA-binding transcription factor activity"/>
    <property type="evidence" value="ECO:0007669"/>
    <property type="project" value="InterPro"/>
</dbReference>
<evidence type="ECO:0008006" key="3">
    <source>
        <dbReference type="Google" id="ProtNLM"/>
    </source>
</evidence>
<protein>
    <recommendedName>
        <fullName evidence="3">RNA polymerase sigma-70 region 2 domain-containing protein</fullName>
    </recommendedName>
</protein>
<dbReference type="OrthoDB" id="9784272at2"/>
<gene>
    <name evidence="1" type="ORF">FZC76_12650</name>
</gene>
<evidence type="ECO:0000313" key="1">
    <source>
        <dbReference type="EMBL" id="TYS67437.1"/>
    </source>
</evidence>
<dbReference type="GO" id="GO:0006352">
    <property type="term" value="P:DNA-templated transcription initiation"/>
    <property type="evidence" value="ECO:0007669"/>
    <property type="project" value="InterPro"/>
</dbReference>
<name>A0A5D4SVH4_9BACI</name>
<comment type="caution">
    <text evidence="1">The sequence shown here is derived from an EMBL/GenBank/DDBJ whole genome shotgun (WGS) entry which is preliminary data.</text>
</comment>
<dbReference type="Gene3D" id="1.10.1740.10">
    <property type="match status" value="1"/>
</dbReference>
<dbReference type="RefSeq" id="WP_148988552.1">
    <property type="nucleotide sequence ID" value="NZ_VTEV01000005.1"/>
</dbReference>
<dbReference type="Proteomes" id="UP000322524">
    <property type="component" value="Unassembled WGS sequence"/>
</dbReference>
<dbReference type="InterPro" id="IPR013325">
    <property type="entry name" value="RNA_pol_sigma_r2"/>
</dbReference>
<accession>A0A5D4SVH4</accession>
<dbReference type="AlphaFoldDB" id="A0A5D4SVH4"/>
<dbReference type="EMBL" id="VTEV01000005">
    <property type="protein sequence ID" value="TYS67437.1"/>
    <property type="molecule type" value="Genomic_DNA"/>
</dbReference>
<evidence type="ECO:0000313" key="2">
    <source>
        <dbReference type="Proteomes" id="UP000322524"/>
    </source>
</evidence>
<reference evidence="1 2" key="1">
    <citation type="submission" date="2019-08" db="EMBL/GenBank/DDBJ databases">
        <title>Bacillus genomes from the desert of Cuatro Cienegas, Coahuila.</title>
        <authorList>
            <person name="Olmedo-Alvarez G."/>
        </authorList>
    </citation>
    <scope>NUCLEOTIDE SEQUENCE [LARGE SCALE GENOMIC DNA]</scope>
    <source>
        <strain evidence="1 2">CH28_1T</strain>
    </source>
</reference>
<proteinExistence type="predicted"/>